<dbReference type="InterPro" id="IPR020084">
    <property type="entry name" value="NUDIX_hydrolase_CS"/>
</dbReference>
<dbReference type="PANTHER" id="PTHR43046:SF2">
    <property type="entry name" value="8-OXO-DGTP DIPHOSPHATASE-RELATED"/>
    <property type="match status" value="1"/>
</dbReference>
<dbReference type="GO" id="GO:0016787">
    <property type="term" value="F:hydrolase activity"/>
    <property type="evidence" value="ECO:0007669"/>
    <property type="project" value="UniProtKB-KW"/>
</dbReference>
<organism evidence="4 5">
    <name type="scientific">Corynebacterium crudilactis</name>
    <dbReference type="NCBI Taxonomy" id="1652495"/>
    <lineage>
        <taxon>Bacteria</taxon>
        <taxon>Bacillati</taxon>
        <taxon>Actinomycetota</taxon>
        <taxon>Actinomycetes</taxon>
        <taxon>Mycobacteriales</taxon>
        <taxon>Corynebacteriaceae</taxon>
        <taxon>Corynebacterium</taxon>
    </lineage>
</organism>
<keyword evidence="5" id="KW-1185">Reference proteome</keyword>
<accession>A0A172QSK6</accession>
<evidence type="ECO:0000259" key="3">
    <source>
        <dbReference type="PROSITE" id="PS51462"/>
    </source>
</evidence>
<dbReference type="InterPro" id="IPR015797">
    <property type="entry name" value="NUDIX_hydrolase-like_dom_sf"/>
</dbReference>
<dbReference type="EMBL" id="CP015622">
    <property type="protein sequence ID" value="ANE03677.1"/>
    <property type="molecule type" value="Genomic_DNA"/>
</dbReference>
<evidence type="ECO:0000256" key="1">
    <source>
        <dbReference type="ARBA" id="ARBA00001946"/>
    </source>
</evidence>
<dbReference type="KEGG" id="ccjz:ccrud_05265"/>
<dbReference type="PANTHER" id="PTHR43046">
    <property type="entry name" value="GDP-MANNOSE MANNOSYL HYDROLASE"/>
    <property type="match status" value="1"/>
</dbReference>
<dbReference type="PROSITE" id="PS00893">
    <property type="entry name" value="NUDIX_BOX"/>
    <property type="match status" value="1"/>
</dbReference>
<dbReference type="Pfam" id="PF00293">
    <property type="entry name" value="NUDIX"/>
    <property type="match status" value="1"/>
</dbReference>
<evidence type="ECO:0000313" key="4">
    <source>
        <dbReference type="EMBL" id="ANE03677.1"/>
    </source>
</evidence>
<dbReference type="Proteomes" id="UP000076929">
    <property type="component" value="Chromosome"/>
</dbReference>
<evidence type="ECO:0000256" key="2">
    <source>
        <dbReference type="ARBA" id="ARBA00022801"/>
    </source>
</evidence>
<keyword evidence="2" id="KW-0378">Hydrolase</keyword>
<dbReference type="InterPro" id="IPR000086">
    <property type="entry name" value="NUDIX_hydrolase_dom"/>
</dbReference>
<reference evidence="4 5" key="1">
    <citation type="submission" date="2016-05" db="EMBL/GenBank/DDBJ databases">
        <title>Complete genome sequence of Corynebacterium crudilactis, a new Corynebacterium species isolated from raw cow's milk.</title>
        <authorList>
            <person name="Christian R."/>
            <person name="Zimmermann J."/>
            <person name="Lipski A."/>
            <person name="Kalinowski J."/>
        </authorList>
    </citation>
    <scope>NUCLEOTIDE SEQUENCE [LARGE SCALE GENOMIC DNA]</scope>
    <source>
        <strain evidence="4 5">JZ16</strain>
    </source>
</reference>
<dbReference type="CDD" id="cd04690">
    <property type="entry name" value="NUDIX_Hydrolase"/>
    <property type="match status" value="1"/>
</dbReference>
<dbReference type="AlphaFoldDB" id="A0A172QSK6"/>
<gene>
    <name evidence="4" type="ORF">ccrud_05265</name>
</gene>
<dbReference type="RefSeq" id="WP_066565176.1">
    <property type="nucleotide sequence ID" value="NZ_CP015622.1"/>
</dbReference>
<name>A0A172QSK6_9CORY</name>
<dbReference type="SUPFAM" id="SSF55811">
    <property type="entry name" value="Nudix"/>
    <property type="match status" value="1"/>
</dbReference>
<sequence>MDQKGSTLSPSSAIRIAAVVFQNENYEVLSVRKAGTSAFMLPGGKLELGELPQAAAIREVAEELHIALEPASLSHLGRFQAQAANEAGRDVDCDVFIADIQLHGIPPVYEEIVEAAYFPLDSHSPKLAPLSLQIFPQL</sequence>
<proteinExistence type="predicted"/>
<dbReference type="PROSITE" id="PS51462">
    <property type="entry name" value="NUDIX"/>
    <property type="match status" value="1"/>
</dbReference>
<comment type="cofactor">
    <cofactor evidence="1">
        <name>Mg(2+)</name>
        <dbReference type="ChEBI" id="CHEBI:18420"/>
    </cofactor>
</comment>
<dbReference type="OrthoDB" id="67499at2"/>
<evidence type="ECO:0000313" key="5">
    <source>
        <dbReference type="Proteomes" id="UP000076929"/>
    </source>
</evidence>
<protein>
    <submittedName>
        <fullName evidence="4">DNA mismatch repair protein MutT</fullName>
    </submittedName>
</protein>
<dbReference type="STRING" id="1652495.ccrud_05265"/>
<dbReference type="Gene3D" id="3.90.79.10">
    <property type="entry name" value="Nucleoside Triphosphate Pyrophosphohydrolase"/>
    <property type="match status" value="1"/>
</dbReference>
<feature type="domain" description="Nudix hydrolase" evidence="3">
    <location>
        <begin position="12"/>
        <end position="138"/>
    </location>
</feature>